<organism evidence="1">
    <name type="scientific">marine sediment metagenome</name>
    <dbReference type="NCBI Taxonomy" id="412755"/>
    <lineage>
        <taxon>unclassified sequences</taxon>
        <taxon>metagenomes</taxon>
        <taxon>ecological metagenomes</taxon>
    </lineage>
</organism>
<gene>
    <name evidence="1" type="ORF">S01H4_46857</name>
</gene>
<comment type="caution">
    <text evidence="1">The sequence shown here is derived from an EMBL/GenBank/DDBJ whole genome shotgun (WGS) entry which is preliminary data.</text>
</comment>
<dbReference type="AlphaFoldDB" id="X1CN87"/>
<accession>X1CN87</accession>
<sequence length="279" mass="31044">DKIRRAIANIDLGRLDMARAASNIESIQSQKSFTSGFMRYRGTYAKPPNIADTSIAAAEELGDRAKVVEQAIGSAMNTDELAEALYKPLNISQRRIIDDAAEAVGFDVARVLNPEDAQIAAERLARVAPLGETAIMDELQLIKAGLEKKIFDQATEQLKDLGAEAAAAVRTNPGEMPRVISGVLDDFWGAHPRNIMDTSRMAVAARELPPEIAHAMWRRNATSSQNYYSRFFQRTDEIIGGIEDGLKVIQKETGQKFPFVREIRGRLSDWRKQMDDFFT</sequence>
<proteinExistence type="predicted"/>
<feature type="non-terminal residue" evidence="1">
    <location>
        <position position="279"/>
    </location>
</feature>
<feature type="non-terminal residue" evidence="1">
    <location>
        <position position="1"/>
    </location>
</feature>
<dbReference type="EMBL" id="BART01026232">
    <property type="protein sequence ID" value="GAG94412.1"/>
    <property type="molecule type" value="Genomic_DNA"/>
</dbReference>
<name>X1CN87_9ZZZZ</name>
<protein>
    <submittedName>
        <fullName evidence="1">Uncharacterized protein</fullName>
    </submittedName>
</protein>
<evidence type="ECO:0000313" key="1">
    <source>
        <dbReference type="EMBL" id="GAG94412.1"/>
    </source>
</evidence>
<reference evidence="1" key="1">
    <citation type="journal article" date="2014" name="Front. Microbiol.">
        <title>High frequency of phylogenetically diverse reductive dehalogenase-homologous genes in deep subseafloor sedimentary metagenomes.</title>
        <authorList>
            <person name="Kawai M."/>
            <person name="Futagami T."/>
            <person name="Toyoda A."/>
            <person name="Takaki Y."/>
            <person name="Nishi S."/>
            <person name="Hori S."/>
            <person name="Arai W."/>
            <person name="Tsubouchi T."/>
            <person name="Morono Y."/>
            <person name="Uchiyama I."/>
            <person name="Ito T."/>
            <person name="Fujiyama A."/>
            <person name="Inagaki F."/>
            <person name="Takami H."/>
        </authorList>
    </citation>
    <scope>NUCLEOTIDE SEQUENCE</scope>
    <source>
        <strain evidence="1">Expedition CK06-06</strain>
    </source>
</reference>